<comment type="caution">
    <text evidence="2">The sequence shown here is derived from an EMBL/GenBank/DDBJ whole genome shotgun (WGS) entry which is preliminary data.</text>
</comment>
<dbReference type="Pfam" id="PF01636">
    <property type="entry name" value="APH"/>
    <property type="match status" value="2"/>
</dbReference>
<dbReference type="Gene3D" id="3.30.200.20">
    <property type="entry name" value="Phosphorylase Kinase, domain 1"/>
    <property type="match status" value="1"/>
</dbReference>
<dbReference type="Gene3D" id="3.90.1200.10">
    <property type="match status" value="1"/>
</dbReference>
<evidence type="ECO:0000259" key="1">
    <source>
        <dbReference type="Pfam" id="PF01636"/>
    </source>
</evidence>
<keyword evidence="3" id="KW-1185">Reference proteome</keyword>
<dbReference type="InterPro" id="IPR051678">
    <property type="entry name" value="AGP_Transferase"/>
</dbReference>
<dbReference type="EMBL" id="QFKX01000001">
    <property type="protein sequence ID" value="PWH07491.1"/>
    <property type="molecule type" value="Genomic_DNA"/>
</dbReference>
<gene>
    <name evidence="2" type="ORF">DEO23_02345</name>
</gene>
<evidence type="ECO:0000313" key="3">
    <source>
        <dbReference type="Proteomes" id="UP000245590"/>
    </source>
</evidence>
<dbReference type="AlphaFoldDB" id="A0A2U2RNS9"/>
<reference evidence="2 3" key="1">
    <citation type="submission" date="2018-05" db="EMBL/GenBank/DDBJ databases">
        <title>Brachybacterium sp. M1HQ-2T, whole genome shotgun sequence.</title>
        <authorList>
            <person name="Tuo L."/>
        </authorList>
    </citation>
    <scope>NUCLEOTIDE SEQUENCE [LARGE SCALE GENOMIC DNA]</scope>
    <source>
        <strain evidence="2 3">M1HQ-2</strain>
    </source>
</reference>
<dbReference type="PANTHER" id="PTHR21310:SF42">
    <property type="entry name" value="BIFUNCTIONAL AAC_APH"/>
    <property type="match status" value="1"/>
</dbReference>
<evidence type="ECO:0000313" key="2">
    <source>
        <dbReference type="EMBL" id="PWH07491.1"/>
    </source>
</evidence>
<dbReference type="GO" id="GO:0016740">
    <property type="term" value="F:transferase activity"/>
    <property type="evidence" value="ECO:0007669"/>
    <property type="project" value="UniProtKB-KW"/>
</dbReference>
<dbReference type="InterPro" id="IPR011009">
    <property type="entry name" value="Kinase-like_dom_sf"/>
</dbReference>
<organism evidence="2 3">
    <name type="scientific">Brachybacterium endophyticum</name>
    <dbReference type="NCBI Taxonomy" id="2182385"/>
    <lineage>
        <taxon>Bacteria</taxon>
        <taxon>Bacillati</taxon>
        <taxon>Actinomycetota</taxon>
        <taxon>Actinomycetes</taxon>
        <taxon>Micrococcales</taxon>
        <taxon>Dermabacteraceae</taxon>
        <taxon>Brachybacterium</taxon>
    </lineage>
</organism>
<proteinExistence type="predicted"/>
<sequence>MSIHEDEIPLSTAGAARIIADACPDLASESVRVLAGAGTTSHVVRIGERHLARFPRTGAEPAAVRSVLEAEHRAMARFAAAAEIPAPEPLAIHDPSAGHQLPWSLQTWVEVDTEGAGFTGTGRGGHLPDHDPWVATCLRRSEGLLPVQELATLWERARVLPREDADLMCHGDLIPPNLLLDERSGGPVLCGVIDTGGFAPADPALDLVVAWHLFDAPAREALRRRLRAPDLQWARGAAWALEQALGLVWYYEQTVPAMAELGRCTLERLLADPVLR</sequence>
<name>A0A2U2RNS9_9MICO</name>
<dbReference type="SUPFAM" id="SSF56112">
    <property type="entry name" value="Protein kinase-like (PK-like)"/>
    <property type="match status" value="1"/>
</dbReference>
<dbReference type="Proteomes" id="UP000245590">
    <property type="component" value="Unassembled WGS sequence"/>
</dbReference>
<accession>A0A2U2RNS9</accession>
<dbReference type="PANTHER" id="PTHR21310">
    <property type="entry name" value="AMINOGLYCOSIDE PHOSPHOTRANSFERASE-RELATED-RELATED"/>
    <property type="match status" value="1"/>
</dbReference>
<protein>
    <submittedName>
        <fullName evidence="2">Aminoglycoside phosphotransferase</fullName>
    </submittedName>
</protein>
<feature type="domain" description="Aminoglycoside phosphotransferase" evidence="1">
    <location>
        <begin position="113"/>
        <end position="236"/>
    </location>
</feature>
<dbReference type="RefSeq" id="WP_109274377.1">
    <property type="nucleotide sequence ID" value="NZ_QFKX01000001.1"/>
</dbReference>
<keyword evidence="2" id="KW-0808">Transferase</keyword>
<dbReference type="OrthoDB" id="9797603at2"/>
<dbReference type="InterPro" id="IPR002575">
    <property type="entry name" value="Aminoglycoside_PTrfase"/>
</dbReference>
<feature type="domain" description="Aminoglycoside phosphotransferase" evidence="1">
    <location>
        <begin position="37"/>
        <end position="110"/>
    </location>
</feature>